<name>A0ABU5FB03_9BACT</name>
<gene>
    <name evidence="2" type="ORF">R5W23_004489</name>
</gene>
<keyword evidence="3" id="KW-1185">Reference proteome</keyword>
<organism evidence="2 3">
    <name type="scientific">Gemmata algarum</name>
    <dbReference type="NCBI Taxonomy" id="2975278"/>
    <lineage>
        <taxon>Bacteria</taxon>
        <taxon>Pseudomonadati</taxon>
        <taxon>Planctomycetota</taxon>
        <taxon>Planctomycetia</taxon>
        <taxon>Gemmatales</taxon>
        <taxon>Gemmataceae</taxon>
        <taxon>Gemmata</taxon>
    </lineage>
</organism>
<comment type="caution">
    <text evidence="2">The sequence shown here is derived from an EMBL/GenBank/DDBJ whole genome shotgun (WGS) entry which is preliminary data.</text>
</comment>
<dbReference type="Proteomes" id="UP001272242">
    <property type="component" value="Unassembled WGS sequence"/>
</dbReference>
<dbReference type="RefSeq" id="WP_320689268.1">
    <property type="nucleotide sequence ID" value="NZ_JAXBLV010000228.1"/>
</dbReference>
<feature type="region of interest" description="Disordered" evidence="1">
    <location>
        <begin position="155"/>
        <end position="174"/>
    </location>
</feature>
<dbReference type="EMBL" id="JAXBLV010000228">
    <property type="protein sequence ID" value="MDY3563006.1"/>
    <property type="molecule type" value="Genomic_DNA"/>
</dbReference>
<evidence type="ECO:0000313" key="3">
    <source>
        <dbReference type="Proteomes" id="UP001272242"/>
    </source>
</evidence>
<reference evidence="3" key="1">
    <citation type="journal article" date="2023" name="Mar. Drugs">
        <title>Gemmata algarum, a Novel Planctomycete Isolated from an Algal Mat, Displays Antimicrobial Activity.</title>
        <authorList>
            <person name="Kumar G."/>
            <person name="Kallscheuer N."/>
            <person name="Kashif M."/>
            <person name="Ahamad S."/>
            <person name="Jagadeeshwari U."/>
            <person name="Pannikurungottu S."/>
            <person name="Haufschild T."/>
            <person name="Kabuu M."/>
            <person name="Sasikala C."/>
            <person name="Jogler C."/>
            <person name="Ramana C."/>
        </authorList>
    </citation>
    <scope>NUCLEOTIDE SEQUENCE [LARGE SCALE GENOMIC DNA]</scope>
    <source>
        <strain evidence="3">JC673</strain>
    </source>
</reference>
<evidence type="ECO:0000256" key="1">
    <source>
        <dbReference type="SAM" id="MobiDB-lite"/>
    </source>
</evidence>
<feature type="compositionally biased region" description="Basic and acidic residues" evidence="1">
    <location>
        <begin position="162"/>
        <end position="174"/>
    </location>
</feature>
<evidence type="ECO:0000313" key="2">
    <source>
        <dbReference type="EMBL" id="MDY3563006.1"/>
    </source>
</evidence>
<feature type="region of interest" description="Disordered" evidence="1">
    <location>
        <begin position="83"/>
        <end position="105"/>
    </location>
</feature>
<sequence>MARALQPLWLLLASATDSQLTSVVEYLKAEDRILRDKLPDRVSVTARERERLLKLGQPLGSALRAVVTIVSYRTFCRWMAGTKESGSTAKKTSDRKPGRPKTAEDVRDLILKLRTNRNHPRAAGVRGLVLLGAVQSDRAGPVHLLQAEDAHLAGAHPGQSLENHHRAEGGVEAG</sequence>
<feature type="compositionally biased region" description="Basic and acidic residues" evidence="1">
    <location>
        <begin position="91"/>
        <end position="105"/>
    </location>
</feature>
<protein>
    <recommendedName>
        <fullName evidence="4">Helix-turn-helix domain-containing protein</fullName>
    </recommendedName>
</protein>
<evidence type="ECO:0008006" key="4">
    <source>
        <dbReference type="Google" id="ProtNLM"/>
    </source>
</evidence>
<accession>A0ABU5FB03</accession>
<proteinExistence type="predicted"/>